<comment type="caution">
    <text evidence="4">The sequence shown here is derived from an EMBL/GenBank/DDBJ whole genome shotgun (WGS) entry which is preliminary data.</text>
</comment>
<feature type="transmembrane region" description="Helical" evidence="2">
    <location>
        <begin position="155"/>
        <end position="174"/>
    </location>
</feature>
<feature type="transmembrane region" description="Helical" evidence="2">
    <location>
        <begin position="71"/>
        <end position="91"/>
    </location>
</feature>
<feature type="transmembrane region" description="Helical" evidence="2">
    <location>
        <begin position="97"/>
        <end position="119"/>
    </location>
</feature>
<feature type="transmembrane region" description="Helical" evidence="2">
    <location>
        <begin position="260"/>
        <end position="288"/>
    </location>
</feature>
<feature type="transmembrane region" description="Helical" evidence="2">
    <location>
        <begin position="7"/>
        <end position="30"/>
    </location>
</feature>
<keyword evidence="2" id="KW-0812">Transmembrane</keyword>
<keyword evidence="2" id="KW-0472">Membrane</keyword>
<dbReference type="EMBL" id="RSAS01000764">
    <property type="protein sequence ID" value="RRR67760.1"/>
    <property type="molecule type" value="Genomic_DNA"/>
</dbReference>
<feature type="domain" description="EamA" evidence="3">
    <location>
        <begin position="156"/>
        <end position="290"/>
    </location>
</feature>
<feature type="transmembrane region" description="Helical" evidence="2">
    <location>
        <begin position="211"/>
        <end position="228"/>
    </location>
</feature>
<proteinExistence type="inferred from homology"/>
<dbReference type="PANTHER" id="PTHR22911:SF76">
    <property type="entry name" value="EAMA DOMAIN-CONTAINING PROTEIN"/>
    <property type="match status" value="1"/>
</dbReference>
<organism evidence="4 5">
    <name type="scientific">Candidatus Viridilinea halotolerans</name>
    <dbReference type="NCBI Taxonomy" id="2491704"/>
    <lineage>
        <taxon>Bacteria</taxon>
        <taxon>Bacillati</taxon>
        <taxon>Chloroflexota</taxon>
        <taxon>Chloroflexia</taxon>
        <taxon>Chloroflexales</taxon>
        <taxon>Chloroflexineae</taxon>
        <taxon>Oscillochloridaceae</taxon>
        <taxon>Candidatus Viridilinea</taxon>
    </lineage>
</organism>
<accession>A0A426TTE3</accession>
<feature type="domain" description="EamA" evidence="3">
    <location>
        <begin position="9"/>
        <end position="142"/>
    </location>
</feature>
<evidence type="ECO:0000313" key="4">
    <source>
        <dbReference type="EMBL" id="RRR67760.1"/>
    </source>
</evidence>
<evidence type="ECO:0000259" key="3">
    <source>
        <dbReference type="Pfam" id="PF00892"/>
    </source>
</evidence>
<dbReference type="GO" id="GO:0016020">
    <property type="term" value="C:membrane"/>
    <property type="evidence" value="ECO:0007669"/>
    <property type="project" value="InterPro"/>
</dbReference>
<sequence>MIRHRSFPYFVLFAGVLVASTASILVRFAMDAGVPALSIAAGRLALASLLLTPLAWVRVGPELRALSRRDLALAIFSGVSLSFHFATWISSLAFTSVASSVALVATNPLWVGLASLLVFRERLGPLNLFGMAITLVGTLLIGISDTTNSTQPNPLLGNMLALVGAITVSGYLLIGRSLRRRMSVLAYIYVVYTTAAAILVAWAFLAGQSLLGFPPYVYALLLAMALGPQLLGHTAFNYALSAISATFVAIAILGEPLGSALMAFFLFGEGIAPLQLTGFLLLLVGILVASRAEVAVKQAG</sequence>
<gene>
    <name evidence="4" type="ORF">EI684_18515</name>
</gene>
<evidence type="ECO:0000256" key="1">
    <source>
        <dbReference type="ARBA" id="ARBA00007362"/>
    </source>
</evidence>
<feature type="transmembrane region" description="Helical" evidence="2">
    <location>
        <begin position="126"/>
        <end position="143"/>
    </location>
</feature>
<keyword evidence="2" id="KW-1133">Transmembrane helix</keyword>
<feature type="transmembrane region" description="Helical" evidence="2">
    <location>
        <begin position="186"/>
        <end position="205"/>
    </location>
</feature>
<dbReference type="SUPFAM" id="SSF103481">
    <property type="entry name" value="Multidrug resistance efflux transporter EmrE"/>
    <property type="match status" value="2"/>
</dbReference>
<dbReference type="PANTHER" id="PTHR22911">
    <property type="entry name" value="ACYL-MALONYL CONDENSING ENZYME-RELATED"/>
    <property type="match status" value="1"/>
</dbReference>
<dbReference type="Pfam" id="PF00892">
    <property type="entry name" value="EamA"/>
    <property type="match status" value="2"/>
</dbReference>
<reference evidence="4 5" key="1">
    <citation type="submission" date="2018-12" db="EMBL/GenBank/DDBJ databases">
        <title>Genome Sequence of Candidatus Viridilinea halotolerans isolated from saline sulfide-rich spring.</title>
        <authorList>
            <person name="Grouzdev D.S."/>
            <person name="Burganskaya E.I."/>
            <person name="Krutkina M.S."/>
            <person name="Sukhacheva M.V."/>
            <person name="Gorlenko V.M."/>
        </authorList>
    </citation>
    <scope>NUCLEOTIDE SEQUENCE [LARGE SCALE GENOMIC DNA]</scope>
    <source>
        <strain evidence="4">Chok-6</strain>
    </source>
</reference>
<dbReference type="InterPro" id="IPR000620">
    <property type="entry name" value="EamA_dom"/>
</dbReference>
<name>A0A426TTE3_9CHLR</name>
<comment type="similarity">
    <text evidence="1">Belongs to the EamA transporter family.</text>
</comment>
<evidence type="ECO:0000313" key="5">
    <source>
        <dbReference type="Proteomes" id="UP000280307"/>
    </source>
</evidence>
<feature type="transmembrane region" description="Helical" evidence="2">
    <location>
        <begin position="36"/>
        <end position="59"/>
    </location>
</feature>
<dbReference type="Proteomes" id="UP000280307">
    <property type="component" value="Unassembled WGS sequence"/>
</dbReference>
<dbReference type="InterPro" id="IPR037185">
    <property type="entry name" value="EmrE-like"/>
</dbReference>
<evidence type="ECO:0000256" key="2">
    <source>
        <dbReference type="SAM" id="Phobius"/>
    </source>
</evidence>
<dbReference type="AlphaFoldDB" id="A0A426TTE3"/>
<protein>
    <submittedName>
        <fullName evidence="4">DMT family transporter</fullName>
    </submittedName>
</protein>